<dbReference type="PANTHER" id="PTHR30346:SF28">
    <property type="entry name" value="HTH-TYPE TRANSCRIPTIONAL REGULATOR CYNR"/>
    <property type="match status" value="1"/>
</dbReference>
<dbReference type="PATRIC" id="fig|1053219.3.peg.5673"/>
<dbReference type="SUPFAM" id="SSF53850">
    <property type="entry name" value="Periplasmic binding protein-like II"/>
    <property type="match status" value="1"/>
</dbReference>
<keyword evidence="3" id="KW-0805">Transcription regulation</keyword>
<dbReference type="Proteomes" id="UP000006997">
    <property type="component" value="Unassembled WGS sequence"/>
</dbReference>
<gene>
    <name evidence="7" type="ORF">II3_05545</name>
</gene>
<dbReference type="GO" id="GO:0032993">
    <property type="term" value="C:protein-DNA complex"/>
    <property type="evidence" value="ECO:0007669"/>
    <property type="project" value="TreeGrafter"/>
</dbReference>
<keyword evidence="4" id="KW-0238">DNA-binding</keyword>
<evidence type="ECO:0000313" key="7">
    <source>
        <dbReference type="EMBL" id="EJQ91373.1"/>
    </source>
</evidence>
<dbReference type="AlphaFoldDB" id="J8BBV2"/>
<dbReference type="PROSITE" id="PS50931">
    <property type="entry name" value="HTH_LYSR"/>
    <property type="match status" value="1"/>
</dbReference>
<evidence type="ECO:0000256" key="5">
    <source>
        <dbReference type="ARBA" id="ARBA00023163"/>
    </source>
</evidence>
<proteinExistence type="inferred from homology"/>
<evidence type="ECO:0000256" key="3">
    <source>
        <dbReference type="ARBA" id="ARBA00023015"/>
    </source>
</evidence>
<dbReference type="Pfam" id="PF03466">
    <property type="entry name" value="LysR_substrate"/>
    <property type="match status" value="1"/>
</dbReference>
<sequence length="299" mass="33817">MELRQLRYFLAIANEGQVTRAAQLLNMAQPPLSQQLKSLEDELGVTLFERSARRMQLTQAGELLRERAESILQMVTETFTEVRELHEGVIGTLKIGAAPSCSSLLPRQIQSFRIAYPKVKYRIWEGDPKGLTQRLQNRDIDLAITRFPLETDYDPALFEIIRLKEEPFLAILPYSLDLDRTASSIRLNDLAKMPFILLQSEKSTGTHDIIVEECRRLGFQPNVICECSSITTILNMVNEGVGVTVLHEAIVSNIQFPISVKKLTATSISSEICLIFLKNRLLPKGAQLFIESFVDKELI</sequence>
<reference evidence="7 8" key="1">
    <citation type="submission" date="2012-04" db="EMBL/GenBank/DDBJ databases">
        <title>The Genome Sequence of Bacillus cereus MC67.</title>
        <authorList>
            <consortium name="The Broad Institute Genome Sequencing Platform"/>
            <consortium name="The Broad Institute Genome Sequencing Center for Infectious Disease"/>
            <person name="Feldgarden M."/>
            <person name="Van der Auwera G.A."/>
            <person name="Mahillon J."/>
            <person name="Duprez V."/>
            <person name="Timmery S."/>
            <person name="Mattelet C."/>
            <person name="Dierick K."/>
            <person name="Sun M."/>
            <person name="Yu Z."/>
            <person name="Zhu L."/>
            <person name="Hu X."/>
            <person name="Shank E.B."/>
            <person name="Swiecicka I."/>
            <person name="Hansen B.M."/>
            <person name="Andrup L."/>
            <person name="Young S.K."/>
            <person name="Zeng Q."/>
            <person name="Gargeya S."/>
            <person name="Fitzgerald M."/>
            <person name="Haas B."/>
            <person name="Abouelleil A."/>
            <person name="Alvarado L."/>
            <person name="Arachchi H.M."/>
            <person name="Berlin A."/>
            <person name="Chapman S.B."/>
            <person name="Goldberg J."/>
            <person name="Griggs A."/>
            <person name="Gujja S."/>
            <person name="Hansen M."/>
            <person name="Howarth C."/>
            <person name="Imamovic A."/>
            <person name="Larimer J."/>
            <person name="McCowen C."/>
            <person name="Montmayeur A."/>
            <person name="Murphy C."/>
            <person name="Neiman D."/>
            <person name="Pearson M."/>
            <person name="Priest M."/>
            <person name="Roberts A."/>
            <person name="Saif S."/>
            <person name="Shea T."/>
            <person name="Sisk P."/>
            <person name="Sykes S."/>
            <person name="Wortman J."/>
            <person name="Nusbaum C."/>
            <person name="Birren B."/>
        </authorList>
    </citation>
    <scope>NUCLEOTIDE SEQUENCE [LARGE SCALE GENOMIC DNA]</scope>
    <source>
        <strain evidence="7 8">MC67</strain>
    </source>
</reference>
<dbReference type="CDD" id="cd05466">
    <property type="entry name" value="PBP2_LTTR_substrate"/>
    <property type="match status" value="1"/>
</dbReference>
<dbReference type="InterPro" id="IPR005119">
    <property type="entry name" value="LysR_subst-bd"/>
</dbReference>
<dbReference type="FunFam" id="1.10.10.10:FF:000001">
    <property type="entry name" value="LysR family transcriptional regulator"/>
    <property type="match status" value="1"/>
</dbReference>
<dbReference type="GO" id="GO:0003700">
    <property type="term" value="F:DNA-binding transcription factor activity"/>
    <property type="evidence" value="ECO:0007669"/>
    <property type="project" value="InterPro"/>
</dbReference>
<name>J8BBV2_BACCE</name>
<comment type="caution">
    <text evidence="7">The sequence shown here is derived from an EMBL/GenBank/DDBJ whole genome shotgun (WGS) entry which is preliminary data.</text>
</comment>
<dbReference type="Pfam" id="PF00126">
    <property type="entry name" value="HTH_1"/>
    <property type="match status" value="1"/>
</dbReference>
<dbReference type="PRINTS" id="PR00039">
    <property type="entry name" value="HTHLYSR"/>
</dbReference>
<evidence type="ECO:0000313" key="8">
    <source>
        <dbReference type="Proteomes" id="UP000006997"/>
    </source>
</evidence>
<dbReference type="Gene3D" id="3.40.190.290">
    <property type="match status" value="1"/>
</dbReference>
<evidence type="ECO:0000256" key="2">
    <source>
        <dbReference type="ARBA" id="ARBA00018718"/>
    </source>
</evidence>
<dbReference type="InterPro" id="IPR036388">
    <property type="entry name" value="WH-like_DNA-bd_sf"/>
</dbReference>
<organism evidence="7 8">
    <name type="scientific">Bacillus cereus MC67</name>
    <dbReference type="NCBI Taxonomy" id="1053219"/>
    <lineage>
        <taxon>Bacteria</taxon>
        <taxon>Bacillati</taxon>
        <taxon>Bacillota</taxon>
        <taxon>Bacilli</taxon>
        <taxon>Bacillales</taxon>
        <taxon>Bacillaceae</taxon>
        <taxon>Bacillus</taxon>
        <taxon>Bacillus cereus group</taxon>
    </lineage>
</organism>
<dbReference type="InterPro" id="IPR000847">
    <property type="entry name" value="LysR_HTH_N"/>
</dbReference>
<evidence type="ECO:0000256" key="4">
    <source>
        <dbReference type="ARBA" id="ARBA00023125"/>
    </source>
</evidence>
<dbReference type="SUPFAM" id="SSF46785">
    <property type="entry name" value="Winged helix' DNA-binding domain"/>
    <property type="match status" value="1"/>
</dbReference>
<keyword evidence="5" id="KW-0804">Transcription</keyword>
<evidence type="ECO:0000259" key="6">
    <source>
        <dbReference type="PROSITE" id="PS50931"/>
    </source>
</evidence>
<dbReference type="PANTHER" id="PTHR30346">
    <property type="entry name" value="TRANSCRIPTIONAL DUAL REGULATOR HCAR-RELATED"/>
    <property type="match status" value="1"/>
</dbReference>
<dbReference type="Gene3D" id="1.10.10.10">
    <property type="entry name" value="Winged helix-like DNA-binding domain superfamily/Winged helix DNA-binding domain"/>
    <property type="match status" value="1"/>
</dbReference>
<dbReference type="HOGENOM" id="CLU_039613_6_2_9"/>
<dbReference type="InterPro" id="IPR036390">
    <property type="entry name" value="WH_DNA-bd_sf"/>
</dbReference>
<dbReference type="GO" id="GO:0003677">
    <property type="term" value="F:DNA binding"/>
    <property type="evidence" value="ECO:0007669"/>
    <property type="project" value="UniProtKB-KW"/>
</dbReference>
<dbReference type="RefSeq" id="WP_002162248.1">
    <property type="nucleotide sequence ID" value="NZ_JH792116.1"/>
</dbReference>
<evidence type="ECO:0000256" key="1">
    <source>
        <dbReference type="ARBA" id="ARBA00009437"/>
    </source>
</evidence>
<protein>
    <recommendedName>
        <fullName evidence="2">HTH-type transcriptional regulator CzcR</fullName>
    </recommendedName>
</protein>
<comment type="similarity">
    <text evidence="1">Belongs to the LysR transcriptional regulatory family.</text>
</comment>
<feature type="domain" description="HTH lysR-type" evidence="6">
    <location>
        <begin position="1"/>
        <end position="58"/>
    </location>
</feature>
<dbReference type="EMBL" id="AHEN01000060">
    <property type="protein sequence ID" value="EJQ91373.1"/>
    <property type="molecule type" value="Genomic_DNA"/>
</dbReference>
<accession>J8BBV2</accession>